<organism evidence="12 13">
    <name type="scientific">Paraclostridium benzoelyticum</name>
    <dbReference type="NCBI Taxonomy" id="1629550"/>
    <lineage>
        <taxon>Bacteria</taxon>
        <taxon>Bacillati</taxon>
        <taxon>Bacillota</taxon>
        <taxon>Clostridia</taxon>
        <taxon>Peptostreptococcales</taxon>
        <taxon>Peptostreptococcaceae</taxon>
        <taxon>Paraclostridium</taxon>
    </lineage>
</organism>
<dbReference type="PROSITE" id="PS51094">
    <property type="entry name" value="PTS_EIIA_TYPE_2"/>
    <property type="match status" value="1"/>
</dbReference>
<keyword evidence="12" id="KW-0762">Sugar transport</keyword>
<proteinExistence type="predicted"/>
<evidence type="ECO:0000256" key="10">
    <source>
        <dbReference type="ARBA" id="ARBA00042072"/>
    </source>
</evidence>
<dbReference type="GO" id="GO:0005737">
    <property type="term" value="C:cytoplasm"/>
    <property type="evidence" value="ECO:0007669"/>
    <property type="project" value="UniProtKB-SubCell"/>
</dbReference>
<gene>
    <name evidence="12" type="ORF">VN21_16270</name>
</gene>
<comment type="subcellular location">
    <subcellularLocation>
        <location evidence="1">Cytoplasm</location>
    </subcellularLocation>
</comment>
<dbReference type="InterPro" id="IPR016152">
    <property type="entry name" value="PTrfase/Anion_transptr"/>
</dbReference>
<dbReference type="InterPro" id="IPR002178">
    <property type="entry name" value="PTS_EIIA_type-2_dom"/>
</dbReference>
<evidence type="ECO:0000256" key="5">
    <source>
        <dbReference type="ARBA" id="ARBA00022679"/>
    </source>
</evidence>
<dbReference type="EMBL" id="LBBT01000339">
    <property type="protein sequence ID" value="KKY00057.1"/>
    <property type="molecule type" value="Genomic_DNA"/>
</dbReference>
<evidence type="ECO:0000256" key="9">
    <source>
        <dbReference type="ARBA" id="ARBA00041175"/>
    </source>
</evidence>
<dbReference type="PANTHER" id="PTHR36203:SF1">
    <property type="entry name" value="ASCORBATE-SPECIFIC PTS SYSTEM EIIA COMPONENT"/>
    <property type="match status" value="1"/>
</dbReference>
<dbReference type="RefSeq" id="WP_046824186.1">
    <property type="nucleotide sequence ID" value="NZ_LBBT01000339.1"/>
</dbReference>
<evidence type="ECO:0000256" key="6">
    <source>
        <dbReference type="ARBA" id="ARBA00022683"/>
    </source>
</evidence>
<evidence type="ECO:0000256" key="3">
    <source>
        <dbReference type="ARBA" id="ARBA00022490"/>
    </source>
</evidence>
<dbReference type="AlphaFoldDB" id="A0A0M3DFA1"/>
<sequence length="133" mass="15120">MIVKVLDNVNDYKEAIKITCDILQKRDSINDSYYEAILNKIDEFGSYFCIAPKIAMPHARPEDGALKTDLCLLKLNKPVDFLGKEVSLFFTLSATDSSSHLEIMQKVAKVCMDQNKLNTILNLNNEKEIMEVM</sequence>
<evidence type="ECO:0000313" key="13">
    <source>
        <dbReference type="Proteomes" id="UP000034407"/>
    </source>
</evidence>
<dbReference type="PATRIC" id="fig|1629550.3.peg.2758"/>
<dbReference type="Gene3D" id="3.40.930.10">
    <property type="entry name" value="Mannitol-specific EII, Chain A"/>
    <property type="match status" value="1"/>
</dbReference>
<dbReference type="GO" id="GO:0016301">
    <property type="term" value="F:kinase activity"/>
    <property type="evidence" value="ECO:0007669"/>
    <property type="project" value="UniProtKB-KW"/>
</dbReference>
<evidence type="ECO:0000256" key="1">
    <source>
        <dbReference type="ARBA" id="ARBA00004496"/>
    </source>
</evidence>
<reference evidence="12 13" key="1">
    <citation type="submission" date="2015-04" db="EMBL/GenBank/DDBJ databases">
        <title>Microcin producing Clostridium sp. JC272T.</title>
        <authorList>
            <person name="Jyothsna T."/>
            <person name="Sasikala C."/>
            <person name="Ramana C."/>
        </authorList>
    </citation>
    <scope>NUCLEOTIDE SEQUENCE [LARGE SCALE GENOMIC DNA]</scope>
    <source>
        <strain evidence="12 13">JC272</strain>
    </source>
</reference>
<dbReference type="CDD" id="cd00211">
    <property type="entry name" value="PTS_IIA_fru"/>
    <property type="match status" value="1"/>
</dbReference>
<evidence type="ECO:0000256" key="4">
    <source>
        <dbReference type="ARBA" id="ARBA00022553"/>
    </source>
</evidence>
<keyword evidence="3" id="KW-0963">Cytoplasm</keyword>
<evidence type="ECO:0000313" key="12">
    <source>
        <dbReference type="EMBL" id="KKY00057.1"/>
    </source>
</evidence>
<protein>
    <recommendedName>
        <fullName evidence="9">Ascorbate-specific PTS system EIIA component</fullName>
    </recommendedName>
    <alternativeName>
        <fullName evidence="10">Ascorbate-specific phosphotransferase enzyme IIA component</fullName>
    </alternativeName>
</protein>
<keyword evidence="7" id="KW-0418">Kinase</keyword>
<keyword evidence="2" id="KW-0813">Transport</keyword>
<accession>A0A0M3DFA1</accession>
<evidence type="ECO:0000256" key="8">
    <source>
        <dbReference type="ARBA" id="ARBA00037387"/>
    </source>
</evidence>
<feature type="domain" description="PTS EIIA type-2" evidence="11">
    <location>
        <begin position="1"/>
        <end position="133"/>
    </location>
</feature>
<evidence type="ECO:0000256" key="2">
    <source>
        <dbReference type="ARBA" id="ARBA00022448"/>
    </source>
</evidence>
<dbReference type="SUPFAM" id="SSF55804">
    <property type="entry name" value="Phoshotransferase/anion transport protein"/>
    <property type="match status" value="1"/>
</dbReference>
<dbReference type="Proteomes" id="UP000034407">
    <property type="component" value="Unassembled WGS sequence"/>
</dbReference>
<dbReference type="PROSITE" id="PS00372">
    <property type="entry name" value="PTS_EIIA_TYPE_2_HIS"/>
    <property type="match status" value="1"/>
</dbReference>
<evidence type="ECO:0000259" key="11">
    <source>
        <dbReference type="PROSITE" id="PS51094"/>
    </source>
</evidence>
<comment type="function">
    <text evidence="8">The phosphoenolpyruvate-dependent sugar phosphotransferase system (sugar PTS), a major carbohydrate active transport system, catalyzes the phosphorylation of incoming sugar substrates concomitantly with their translocation across the cell membrane. The enzyme II UlaABC PTS system is involved in ascorbate transport.</text>
</comment>
<dbReference type="InterPro" id="IPR051351">
    <property type="entry name" value="Ascorbate-PTS_EIIA_comp"/>
</dbReference>
<keyword evidence="13" id="KW-1185">Reference proteome</keyword>
<comment type="caution">
    <text evidence="12">The sequence shown here is derived from an EMBL/GenBank/DDBJ whole genome shotgun (WGS) entry which is preliminary data.</text>
</comment>
<keyword evidence="5" id="KW-0808">Transferase</keyword>
<dbReference type="PANTHER" id="PTHR36203">
    <property type="entry name" value="ASCORBATE-SPECIFIC PTS SYSTEM EIIA COMPONENT"/>
    <property type="match status" value="1"/>
</dbReference>
<name>A0A0M3DFA1_9FIRM</name>
<keyword evidence="4" id="KW-0597">Phosphoprotein</keyword>
<dbReference type="GO" id="GO:0009401">
    <property type="term" value="P:phosphoenolpyruvate-dependent sugar phosphotransferase system"/>
    <property type="evidence" value="ECO:0007669"/>
    <property type="project" value="UniProtKB-KW"/>
</dbReference>
<dbReference type="Pfam" id="PF00359">
    <property type="entry name" value="PTS_EIIA_2"/>
    <property type="match status" value="1"/>
</dbReference>
<dbReference type="OrthoDB" id="369398at2"/>
<keyword evidence="6" id="KW-0598">Phosphotransferase system</keyword>
<evidence type="ECO:0000256" key="7">
    <source>
        <dbReference type="ARBA" id="ARBA00022777"/>
    </source>
</evidence>